<evidence type="ECO:0000313" key="5">
    <source>
        <dbReference type="EMBL" id="SQB33889.1"/>
    </source>
</evidence>
<evidence type="ECO:0000256" key="2">
    <source>
        <dbReference type="ARBA" id="ARBA00022112"/>
    </source>
</evidence>
<dbReference type="NCBIfam" id="TIGR00486">
    <property type="entry name" value="YbgI_SA1388"/>
    <property type="match status" value="1"/>
</dbReference>
<dbReference type="Proteomes" id="UP000250223">
    <property type="component" value="Unassembled WGS sequence"/>
</dbReference>
<accession>A0A2X2Y7I5</accession>
<dbReference type="InterPro" id="IPR002678">
    <property type="entry name" value="DUF34/NIF3"/>
</dbReference>
<name>A0A2X2Y7I5_CLOCO</name>
<feature type="binding site" evidence="4">
    <location>
        <position position="67"/>
    </location>
    <ligand>
        <name>a divalent metal cation</name>
        <dbReference type="ChEBI" id="CHEBI:60240"/>
        <label>1</label>
    </ligand>
</feature>
<dbReference type="RefSeq" id="WP_111921274.1">
    <property type="nucleotide sequence ID" value="NZ_JAHLNT010000001.1"/>
</dbReference>
<proteinExistence type="inferred from homology"/>
<dbReference type="GO" id="GO:0046872">
    <property type="term" value="F:metal ion binding"/>
    <property type="evidence" value="ECO:0007669"/>
    <property type="project" value="UniProtKB-KW"/>
</dbReference>
<dbReference type="EMBL" id="UAWC01000002">
    <property type="protein sequence ID" value="SQB33889.1"/>
    <property type="molecule type" value="Genomic_DNA"/>
</dbReference>
<evidence type="ECO:0000256" key="4">
    <source>
        <dbReference type="PIRSR" id="PIRSR602678-1"/>
    </source>
</evidence>
<feature type="binding site" evidence="4">
    <location>
        <position position="106"/>
    </location>
    <ligand>
        <name>a divalent metal cation</name>
        <dbReference type="ChEBI" id="CHEBI:60240"/>
        <label>1</label>
    </ligand>
</feature>
<dbReference type="InterPro" id="IPR036069">
    <property type="entry name" value="DUF34/NIF3_sf"/>
</dbReference>
<reference evidence="5 6" key="1">
    <citation type="submission" date="2018-06" db="EMBL/GenBank/DDBJ databases">
        <authorList>
            <consortium name="Pathogen Informatics"/>
            <person name="Doyle S."/>
        </authorList>
    </citation>
    <scope>NUCLEOTIDE SEQUENCE [LARGE SCALE GENOMIC DNA]</scope>
    <source>
        <strain evidence="5 6">NCTC13028</strain>
    </source>
</reference>
<evidence type="ECO:0000313" key="6">
    <source>
        <dbReference type="Proteomes" id="UP000250223"/>
    </source>
</evidence>
<feature type="binding site" evidence="4">
    <location>
        <position position="230"/>
    </location>
    <ligand>
        <name>a divalent metal cation</name>
        <dbReference type="ChEBI" id="CHEBI:60240"/>
        <label>1</label>
    </ligand>
</feature>
<dbReference type="PANTHER" id="PTHR13799">
    <property type="entry name" value="NGG1 INTERACTING FACTOR 3"/>
    <property type="match status" value="1"/>
</dbReference>
<dbReference type="AlphaFoldDB" id="A0A2X2Y7I5"/>
<comment type="similarity">
    <text evidence="1">Belongs to the GTP cyclohydrolase I type 2/NIF3 family.</text>
</comment>
<dbReference type="FunFam" id="3.40.1390.30:FF:000001">
    <property type="entry name" value="GTP cyclohydrolase 1 type 2"/>
    <property type="match status" value="1"/>
</dbReference>
<dbReference type="SUPFAM" id="SSF102705">
    <property type="entry name" value="NIF3 (NGG1p interacting factor 3)-like"/>
    <property type="match status" value="1"/>
</dbReference>
<dbReference type="GO" id="GO:0005737">
    <property type="term" value="C:cytoplasm"/>
    <property type="evidence" value="ECO:0007669"/>
    <property type="project" value="TreeGrafter"/>
</dbReference>
<evidence type="ECO:0000256" key="1">
    <source>
        <dbReference type="ARBA" id="ARBA00006964"/>
    </source>
</evidence>
<evidence type="ECO:0000256" key="3">
    <source>
        <dbReference type="ARBA" id="ARBA00022723"/>
    </source>
</evidence>
<organism evidence="5 6">
    <name type="scientific">Clostridium cochlearium</name>
    <dbReference type="NCBI Taxonomy" id="1494"/>
    <lineage>
        <taxon>Bacteria</taxon>
        <taxon>Bacillati</taxon>
        <taxon>Bacillota</taxon>
        <taxon>Clostridia</taxon>
        <taxon>Eubacteriales</taxon>
        <taxon>Clostridiaceae</taxon>
        <taxon>Clostridium</taxon>
    </lineage>
</organism>
<dbReference type="Gene3D" id="3.40.1390.30">
    <property type="entry name" value="NIF3 (NGG1p interacting factor 3)-like"/>
    <property type="match status" value="2"/>
</dbReference>
<feature type="binding site" evidence="4">
    <location>
        <position position="68"/>
    </location>
    <ligand>
        <name>a divalent metal cation</name>
        <dbReference type="ChEBI" id="CHEBI:60240"/>
        <label>1</label>
    </ligand>
</feature>
<keyword evidence="3 4" id="KW-0479">Metal-binding</keyword>
<gene>
    <name evidence="5" type="ORF">NCTC13028_00766</name>
</gene>
<dbReference type="PANTHER" id="PTHR13799:SF14">
    <property type="entry name" value="GTP CYCLOHYDROLASE 1 TYPE 2 HOMOLOG"/>
    <property type="match status" value="1"/>
</dbReference>
<sequence>MSLKLKEIIEIIENEYAPLDFKLDFDNVGLMVGDVNENINSILVALDCTIRVIEEAKKLGCNLIITHHPILFKSPKSITTDTLLGKKIIELIKSNINVYSSHTNLDAVPEGINEIVMNVLGFKDYSIIEKNSMDFKGEEVGIGRIVELEKEITLEELCYKVKNSLSIENLRYAGEDNQLIKKIAVINGSGTDLLDSAKRLGADCVITGDTTYHYVSDYAEEGIAIIDAGHFETEWPSMKVIAKRLEKKLNSIDKNIKLYISEESFSPYKYK</sequence>
<dbReference type="Pfam" id="PF01784">
    <property type="entry name" value="DUF34_NIF3"/>
    <property type="match status" value="1"/>
</dbReference>
<feature type="binding site" evidence="4">
    <location>
        <position position="234"/>
    </location>
    <ligand>
        <name>a divalent metal cation</name>
        <dbReference type="ChEBI" id="CHEBI:60240"/>
        <label>1</label>
    </ligand>
</feature>
<protein>
    <recommendedName>
        <fullName evidence="2">GTP cyclohydrolase 1 type 2 homolog</fullName>
    </recommendedName>
</protein>